<evidence type="ECO:0000259" key="1">
    <source>
        <dbReference type="Pfam" id="PF13539"/>
    </source>
</evidence>
<dbReference type="InterPro" id="IPR039561">
    <property type="entry name" value="Peptidase_M15C"/>
</dbReference>
<proteinExistence type="predicted"/>
<dbReference type="EMBL" id="DPRK01000128">
    <property type="protein sequence ID" value="HCY81535.1"/>
    <property type="molecule type" value="Genomic_DNA"/>
</dbReference>
<feature type="domain" description="Peptidase M15C" evidence="1">
    <location>
        <begin position="85"/>
        <end position="140"/>
    </location>
</feature>
<organism evidence="2 3">
    <name type="scientific">Xanthomarina gelatinilytica</name>
    <dbReference type="NCBI Taxonomy" id="1137281"/>
    <lineage>
        <taxon>Bacteria</taxon>
        <taxon>Pseudomonadati</taxon>
        <taxon>Bacteroidota</taxon>
        <taxon>Flavobacteriia</taxon>
        <taxon>Flavobacteriales</taxon>
        <taxon>Flavobacteriaceae</taxon>
        <taxon>Xanthomarina</taxon>
    </lineage>
</organism>
<dbReference type="Gene3D" id="3.30.1380.10">
    <property type="match status" value="1"/>
</dbReference>
<gene>
    <name evidence="2" type="ORF">DHV22_08025</name>
</gene>
<protein>
    <recommendedName>
        <fullName evidence="1">Peptidase M15C domain-containing protein</fullName>
    </recommendedName>
</protein>
<accession>A0A3D6BU19</accession>
<comment type="caution">
    <text evidence="2">The sequence shown here is derived from an EMBL/GenBank/DDBJ whole genome shotgun (WGS) entry which is preliminary data.</text>
</comment>
<sequence>MVTSKICIDKYGYPTPSMERKHMKLWDIPDDINQAIPELPNRLYCNKDLEAPLEKAFRNIMDRCLMDEIKTWDGCFNIRKKRGLNSWSLHSWGIAIDINASGNGLGKTPSMDRRLVDCFKEAGFDWGGTWTRPDGMHFQLSVI</sequence>
<dbReference type="GO" id="GO:0008233">
    <property type="term" value="F:peptidase activity"/>
    <property type="evidence" value="ECO:0007669"/>
    <property type="project" value="InterPro"/>
</dbReference>
<dbReference type="InterPro" id="IPR009045">
    <property type="entry name" value="Zn_M74/Hedgehog-like"/>
</dbReference>
<name>A0A3D6BU19_9FLAO</name>
<reference evidence="2 3" key="1">
    <citation type="journal article" date="2018" name="Nat. Biotechnol.">
        <title>A standardized bacterial taxonomy based on genome phylogeny substantially revises the tree of life.</title>
        <authorList>
            <person name="Parks D.H."/>
            <person name="Chuvochina M."/>
            <person name="Waite D.W."/>
            <person name="Rinke C."/>
            <person name="Skarshewski A."/>
            <person name="Chaumeil P.A."/>
            <person name="Hugenholtz P."/>
        </authorList>
    </citation>
    <scope>NUCLEOTIDE SEQUENCE [LARGE SCALE GENOMIC DNA]</scope>
    <source>
        <strain evidence="2">UBA10227</strain>
    </source>
</reference>
<evidence type="ECO:0000313" key="3">
    <source>
        <dbReference type="Proteomes" id="UP000263268"/>
    </source>
</evidence>
<dbReference type="Proteomes" id="UP000263268">
    <property type="component" value="Unassembled WGS sequence"/>
</dbReference>
<dbReference type="SUPFAM" id="SSF55166">
    <property type="entry name" value="Hedgehog/DD-peptidase"/>
    <property type="match status" value="1"/>
</dbReference>
<dbReference type="AlphaFoldDB" id="A0A3D6BU19"/>
<evidence type="ECO:0000313" key="2">
    <source>
        <dbReference type="EMBL" id="HCY81535.1"/>
    </source>
</evidence>
<dbReference type="Pfam" id="PF13539">
    <property type="entry name" value="Peptidase_M15_4"/>
    <property type="match status" value="1"/>
</dbReference>